<evidence type="ECO:0000256" key="6">
    <source>
        <dbReference type="SAM" id="Phobius"/>
    </source>
</evidence>
<evidence type="ECO:0000256" key="5">
    <source>
        <dbReference type="ARBA" id="ARBA00023136"/>
    </source>
</evidence>
<comment type="caution">
    <text evidence="7">The sequence shown here is derived from an EMBL/GenBank/DDBJ whole genome shotgun (WGS) entry which is preliminary data.</text>
</comment>
<evidence type="ECO:0000313" key="7">
    <source>
        <dbReference type="EMBL" id="MPN05251.1"/>
    </source>
</evidence>
<name>A0A645ET81_9ZZZZ</name>
<protein>
    <recommendedName>
        <fullName evidence="8">Oxaloacetate decarboxylase gamma chain</fullName>
    </recommendedName>
</protein>
<accession>A0A645ET81</accession>
<keyword evidence="2" id="KW-1003">Cell membrane</keyword>
<evidence type="ECO:0000256" key="1">
    <source>
        <dbReference type="ARBA" id="ARBA00004236"/>
    </source>
</evidence>
<keyword evidence="5 6" id="KW-0472">Membrane</keyword>
<evidence type="ECO:0000256" key="2">
    <source>
        <dbReference type="ARBA" id="ARBA00022475"/>
    </source>
</evidence>
<reference evidence="7" key="1">
    <citation type="submission" date="2019-08" db="EMBL/GenBank/DDBJ databases">
        <authorList>
            <person name="Kucharzyk K."/>
            <person name="Murdoch R.W."/>
            <person name="Higgins S."/>
            <person name="Loffler F."/>
        </authorList>
    </citation>
    <scope>NUCLEOTIDE SEQUENCE</scope>
</reference>
<organism evidence="7">
    <name type="scientific">bioreactor metagenome</name>
    <dbReference type="NCBI Taxonomy" id="1076179"/>
    <lineage>
        <taxon>unclassified sequences</taxon>
        <taxon>metagenomes</taxon>
        <taxon>ecological metagenomes</taxon>
    </lineage>
</organism>
<evidence type="ECO:0008006" key="8">
    <source>
        <dbReference type="Google" id="ProtNLM"/>
    </source>
</evidence>
<keyword evidence="3 6" id="KW-0812">Transmembrane</keyword>
<evidence type="ECO:0000256" key="3">
    <source>
        <dbReference type="ARBA" id="ARBA00022692"/>
    </source>
</evidence>
<proteinExistence type="predicted"/>
<dbReference type="AlphaFoldDB" id="A0A645ET81"/>
<evidence type="ECO:0000256" key="4">
    <source>
        <dbReference type="ARBA" id="ARBA00022989"/>
    </source>
</evidence>
<comment type="subcellular location">
    <subcellularLocation>
        <location evidence="1">Cell membrane</location>
    </subcellularLocation>
</comment>
<keyword evidence="4 6" id="KW-1133">Transmembrane helix</keyword>
<dbReference type="InterPro" id="IPR005899">
    <property type="entry name" value="Na_pump_deCOase"/>
</dbReference>
<sequence length="73" mass="7719">MESLLDGVKLLGLGITTTFLFLILVVAAIEVTRKLIKPFEHLLEKPAGESKPAGVDPKLVAAALAAADLHKKS</sequence>
<dbReference type="Pfam" id="PF04277">
    <property type="entry name" value="OAD_gamma"/>
    <property type="match status" value="1"/>
</dbReference>
<dbReference type="EMBL" id="VSSQ01051160">
    <property type="protein sequence ID" value="MPN05251.1"/>
    <property type="molecule type" value="Genomic_DNA"/>
</dbReference>
<feature type="transmembrane region" description="Helical" evidence="6">
    <location>
        <begin position="12"/>
        <end position="31"/>
    </location>
</feature>
<gene>
    <name evidence="7" type="ORF">SDC9_152501</name>
</gene>